<gene>
    <name evidence="2" type="ORF">ENT43_01845</name>
</gene>
<proteinExistence type="predicted"/>
<comment type="caution">
    <text evidence="2">The sequence shown here is derived from an EMBL/GenBank/DDBJ whole genome shotgun (WGS) entry which is preliminary data.</text>
</comment>
<evidence type="ECO:0000313" key="2">
    <source>
        <dbReference type="EMBL" id="HGT70981.1"/>
    </source>
</evidence>
<dbReference type="Pfam" id="PF00753">
    <property type="entry name" value="Lactamase_B"/>
    <property type="match status" value="1"/>
</dbReference>
<name>A0A7C4R5J1_UNCC3</name>
<organism evidence="2">
    <name type="scientific">candidate division CPR3 bacterium</name>
    <dbReference type="NCBI Taxonomy" id="2268181"/>
    <lineage>
        <taxon>Bacteria</taxon>
        <taxon>Bacteria division CPR3</taxon>
    </lineage>
</organism>
<keyword evidence="2" id="KW-0378">Hydrolase</keyword>
<dbReference type="GO" id="GO:0016787">
    <property type="term" value="F:hydrolase activity"/>
    <property type="evidence" value="ECO:0007669"/>
    <property type="project" value="UniProtKB-KW"/>
</dbReference>
<dbReference type="InterPro" id="IPR036866">
    <property type="entry name" value="RibonucZ/Hydroxyglut_hydro"/>
</dbReference>
<dbReference type="InterPro" id="IPR035681">
    <property type="entry name" value="ComA-like_MBL"/>
</dbReference>
<accession>A0A7C4R5J1</accession>
<dbReference type="SUPFAM" id="SSF56281">
    <property type="entry name" value="Metallo-hydrolase/oxidoreductase"/>
    <property type="match status" value="1"/>
</dbReference>
<sequence>MKKLKIYLLVFMSVVVLAFFVSVEFSKAQTGSLKVYFFDIGQGDSILIRTPEGKDILIDGGPDSVVIERLGEALPFWDRHLDIVVLTHPHDDHVLGLYDVLARYRVDLVLEPSIKNEPGNMIYFNGMTEKEKSVLKDDAITLGEDLKIEFIYPFSLELEEENLNNTSLVFKLSYRDIDFLFTGDATEDVEAKILSENLESEFLKVGHHGSRYSSSQEFLDKVSPLVSVISVGEGNSFGHPTQDALDRLAAVGSRVLRTDKNGTVEVEVFEGGEWEISCGKGCK</sequence>
<dbReference type="InterPro" id="IPR052159">
    <property type="entry name" value="Competence_DNA_uptake"/>
</dbReference>
<dbReference type="Gene3D" id="3.60.15.10">
    <property type="entry name" value="Ribonuclease Z/Hydroxyacylglutathione hydrolase-like"/>
    <property type="match status" value="1"/>
</dbReference>
<dbReference type="CDD" id="cd07731">
    <property type="entry name" value="ComA-like_MBL-fold"/>
    <property type="match status" value="1"/>
</dbReference>
<dbReference type="PANTHER" id="PTHR30619">
    <property type="entry name" value="DNA INTERNALIZATION/COMPETENCE PROTEIN COMEC/REC2"/>
    <property type="match status" value="1"/>
</dbReference>
<dbReference type="EMBL" id="DSYQ01000007">
    <property type="protein sequence ID" value="HGT70981.1"/>
    <property type="molecule type" value="Genomic_DNA"/>
</dbReference>
<dbReference type="InterPro" id="IPR001279">
    <property type="entry name" value="Metallo-B-lactamas"/>
</dbReference>
<dbReference type="SMART" id="SM00849">
    <property type="entry name" value="Lactamase_B"/>
    <property type="match status" value="1"/>
</dbReference>
<feature type="domain" description="Metallo-beta-lactamase" evidence="1">
    <location>
        <begin position="42"/>
        <end position="233"/>
    </location>
</feature>
<reference evidence="2" key="1">
    <citation type="journal article" date="2020" name="mSystems">
        <title>Genome- and Community-Level Interaction Insights into Carbon Utilization and Element Cycling Functions of Hydrothermarchaeota in Hydrothermal Sediment.</title>
        <authorList>
            <person name="Zhou Z."/>
            <person name="Liu Y."/>
            <person name="Xu W."/>
            <person name="Pan J."/>
            <person name="Luo Z.H."/>
            <person name="Li M."/>
        </authorList>
    </citation>
    <scope>NUCLEOTIDE SEQUENCE [LARGE SCALE GENOMIC DNA]</scope>
    <source>
        <strain evidence="2">SpSt-579</strain>
    </source>
</reference>
<dbReference type="PANTHER" id="PTHR30619:SF1">
    <property type="entry name" value="RECOMBINATION PROTEIN 2"/>
    <property type="match status" value="1"/>
</dbReference>
<evidence type="ECO:0000259" key="1">
    <source>
        <dbReference type="SMART" id="SM00849"/>
    </source>
</evidence>
<dbReference type="AlphaFoldDB" id="A0A7C4R5J1"/>
<protein>
    <submittedName>
        <fullName evidence="2">MBL fold metallo-hydrolase</fullName>
    </submittedName>
</protein>